<dbReference type="PANTHER" id="PTHR35532:SF5">
    <property type="entry name" value="CARBOHYDRATE-BINDING DOMAIN-CONTAINING PROTEIN"/>
    <property type="match status" value="1"/>
</dbReference>
<reference evidence="2 3" key="1">
    <citation type="submission" date="2017-04" db="EMBL/GenBank/DDBJ databases">
        <title>Compelte genome sequence of WV33.</title>
        <authorList>
            <person name="Lee P.C."/>
        </authorList>
    </citation>
    <scope>NUCLEOTIDE SEQUENCE [LARGE SCALE GENOMIC DNA]</scope>
    <source>
        <strain evidence="2 3">WV33</strain>
    </source>
</reference>
<keyword evidence="3" id="KW-1185">Reference proteome</keyword>
<dbReference type="Pfam" id="PF01841">
    <property type="entry name" value="Transglut_core"/>
    <property type="match status" value="1"/>
</dbReference>
<dbReference type="KEGG" id="ffa:FFWV33_12545"/>
<accession>A0A2S1LEZ9</accession>
<evidence type="ECO:0000313" key="2">
    <source>
        <dbReference type="EMBL" id="AWG22288.1"/>
    </source>
</evidence>
<evidence type="ECO:0000259" key="1">
    <source>
        <dbReference type="Pfam" id="PF01841"/>
    </source>
</evidence>
<organism evidence="2 3">
    <name type="scientific">Flavobacterium faecale</name>
    <dbReference type="NCBI Taxonomy" id="1355330"/>
    <lineage>
        <taxon>Bacteria</taxon>
        <taxon>Pseudomonadati</taxon>
        <taxon>Bacteroidota</taxon>
        <taxon>Flavobacteriia</taxon>
        <taxon>Flavobacteriales</taxon>
        <taxon>Flavobacteriaceae</taxon>
        <taxon>Flavobacterium</taxon>
    </lineage>
</organism>
<dbReference type="PANTHER" id="PTHR35532">
    <property type="entry name" value="SIMILAR TO POLYHYDROXYALKANOATE DEPOLYMERASE"/>
    <property type="match status" value="1"/>
</dbReference>
<protein>
    <recommendedName>
        <fullName evidence="1">Transglutaminase-like domain-containing protein</fullName>
    </recommendedName>
</protein>
<dbReference type="InterPro" id="IPR002931">
    <property type="entry name" value="Transglutaminase-like"/>
</dbReference>
<gene>
    <name evidence="2" type="ORF">FFWV33_12545</name>
</gene>
<dbReference type="SUPFAM" id="SSF54001">
    <property type="entry name" value="Cysteine proteinases"/>
    <property type="match status" value="1"/>
</dbReference>
<dbReference type="InterPro" id="IPR038765">
    <property type="entry name" value="Papain-like_cys_pep_sf"/>
</dbReference>
<evidence type="ECO:0000313" key="3">
    <source>
        <dbReference type="Proteomes" id="UP000244527"/>
    </source>
</evidence>
<dbReference type="AlphaFoldDB" id="A0A2S1LEZ9"/>
<proteinExistence type="predicted"/>
<dbReference type="Proteomes" id="UP000244527">
    <property type="component" value="Chromosome"/>
</dbReference>
<dbReference type="EMBL" id="CP020918">
    <property type="protein sequence ID" value="AWG22288.1"/>
    <property type="molecule type" value="Genomic_DNA"/>
</dbReference>
<name>A0A2S1LEZ9_9FLAO</name>
<feature type="domain" description="Transglutaminase-like" evidence="1">
    <location>
        <begin position="185"/>
        <end position="261"/>
    </location>
</feature>
<sequence>MYAQHPVAVEQNLKKAGSNRPELEKAIAHCQQTNDPKKLQAIYFLIANMDIHQSADYYWESKDGQKIAYNELDYPDFNEASKVIEYIKTQNPGLRPKPFKSNDIETIKGDFLINNLEKAFDAWKYSPVKNISFDAFCDYILPYRINIEPLQEWRTAYSTKFSWITPKIKDIGFEAILPYVTDEANSWFTNTWSFGKRKDPLPRLGSLQLLFRKQGPCEDLADLGVFTMRSQGIPATVDFIPYWATTKGGHALNAFFGDNNQPTHFDYGTKEYNEKLRREPAKVLRTTYSKNPQNLASFEEQDKIPKGFLRETNFLDVTNEYWKTRNVKCSLYPNQLPNKIVYACTFSSLRWQPFWWGKIINNDSQFDQICLGTVVLPQYYSNEKMIPAGAPIIVGETENTVLTPDFNQLQDINIKSLANYLIIKPNVSYKLMYWNNKWQLTETITATETTVSLLFHKVPKNALLLLLSSDSKGLERPFIIDDTGERTWF</sequence>